<reference evidence="1 2" key="1">
    <citation type="submission" date="2020-02" db="EMBL/GenBank/DDBJ databases">
        <authorList>
            <person name="Ma Q."/>
            <person name="Huang Y."/>
            <person name="Song X."/>
            <person name="Pei D."/>
        </authorList>
    </citation>
    <scope>NUCLEOTIDE SEQUENCE [LARGE SCALE GENOMIC DNA]</scope>
    <source>
        <strain evidence="1">Sxm20200214</strain>
        <tissue evidence="1">Leaf</tissue>
    </source>
</reference>
<dbReference type="EMBL" id="JAAMPC010000008">
    <property type="protein sequence ID" value="KAG2298940.1"/>
    <property type="molecule type" value="Genomic_DNA"/>
</dbReference>
<sequence length="255" mass="28271">MGDHDKGKRVEEPGVETKFKSYLVMVDWIECWISPKGTSAKSHVLPRVMRVQRVRVAEELRVPKAGVESQGRFVHNQPDWAWASLWPGESRLSANQELRMVVVKPRSREDSFSERLASVWLDNIREELVIVYETVNKLSHADAGWLMPAAPACRAGIAGRWLAYAAAFCLAPRHAGRWPGAGGIRPAAARWTLAGYGRTPWRRAVIRHTGRPAYGTAWRRTPRWPPGAAYPAAGRPGVGPRPAPACLIVSCSIPS</sequence>
<gene>
    <name evidence="1" type="ORF">Bca52824_035412</name>
</gene>
<comment type="caution">
    <text evidence="1">The sequence shown here is derived from an EMBL/GenBank/DDBJ whole genome shotgun (WGS) entry which is preliminary data.</text>
</comment>
<keyword evidence="2" id="KW-1185">Reference proteome</keyword>
<organism evidence="1 2">
    <name type="scientific">Brassica carinata</name>
    <name type="common">Ethiopian mustard</name>
    <name type="synonym">Abyssinian cabbage</name>
    <dbReference type="NCBI Taxonomy" id="52824"/>
    <lineage>
        <taxon>Eukaryota</taxon>
        <taxon>Viridiplantae</taxon>
        <taxon>Streptophyta</taxon>
        <taxon>Embryophyta</taxon>
        <taxon>Tracheophyta</taxon>
        <taxon>Spermatophyta</taxon>
        <taxon>Magnoliopsida</taxon>
        <taxon>eudicotyledons</taxon>
        <taxon>Gunneridae</taxon>
        <taxon>Pentapetalae</taxon>
        <taxon>rosids</taxon>
        <taxon>malvids</taxon>
        <taxon>Brassicales</taxon>
        <taxon>Brassicaceae</taxon>
        <taxon>Brassiceae</taxon>
        <taxon>Brassica</taxon>
    </lineage>
</organism>
<evidence type="ECO:0000313" key="2">
    <source>
        <dbReference type="Proteomes" id="UP000886595"/>
    </source>
</evidence>
<dbReference type="AlphaFoldDB" id="A0A8X7S2M9"/>
<name>A0A8X7S2M9_BRACI</name>
<proteinExistence type="predicted"/>
<evidence type="ECO:0000313" key="1">
    <source>
        <dbReference type="EMBL" id="KAG2298940.1"/>
    </source>
</evidence>
<dbReference type="Proteomes" id="UP000886595">
    <property type="component" value="Unassembled WGS sequence"/>
</dbReference>
<accession>A0A8X7S2M9</accession>
<protein>
    <submittedName>
        <fullName evidence="1">Uncharacterized protein</fullName>
    </submittedName>
</protein>